<accession>A0ABU8XR20</accession>
<dbReference type="InterPro" id="IPR001455">
    <property type="entry name" value="TusA-like"/>
</dbReference>
<dbReference type="SUPFAM" id="SSF64307">
    <property type="entry name" value="SirA-like"/>
    <property type="match status" value="1"/>
</dbReference>
<name>A0ABU8XR20_9PROT</name>
<reference evidence="3 4" key="1">
    <citation type="submission" date="2024-01" db="EMBL/GenBank/DDBJ databases">
        <title>Multi-omics insights into the function and evolution of sodium benzoate biodegradation pathways in Benzoatithermus flavus gen. nov., sp. nov. from hot spring.</title>
        <authorList>
            <person name="Hu C.-J."/>
            <person name="Li W.-J."/>
        </authorList>
    </citation>
    <scope>NUCLEOTIDE SEQUENCE [LARGE SCALE GENOMIC DNA]</scope>
    <source>
        <strain evidence="3 4">SYSU G07066</strain>
    </source>
</reference>
<evidence type="ECO:0000259" key="2">
    <source>
        <dbReference type="PROSITE" id="PS01148"/>
    </source>
</evidence>
<dbReference type="PANTHER" id="PTHR33279">
    <property type="entry name" value="SULFUR CARRIER PROTEIN YEDF-RELATED"/>
    <property type="match status" value="1"/>
</dbReference>
<dbReference type="Pfam" id="PF01206">
    <property type="entry name" value="TusA"/>
    <property type="match status" value="1"/>
</dbReference>
<keyword evidence="4" id="KW-1185">Reference proteome</keyword>
<sequence length="80" mass="8724">MTPEEHHDALIDARGLSCPLPLVKARQALMVLPPGATVRVLATDPAAPRDFEEFALLTGHELKDSREADGVYCFVLVKRG</sequence>
<evidence type="ECO:0000313" key="3">
    <source>
        <dbReference type="EMBL" id="MEK0083359.1"/>
    </source>
</evidence>
<evidence type="ECO:0000256" key="1">
    <source>
        <dbReference type="ARBA" id="ARBA00008984"/>
    </source>
</evidence>
<evidence type="ECO:0000313" key="4">
    <source>
        <dbReference type="Proteomes" id="UP001375743"/>
    </source>
</evidence>
<organism evidence="3 4">
    <name type="scientific">Benzoatithermus flavus</name>
    <dbReference type="NCBI Taxonomy" id="3108223"/>
    <lineage>
        <taxon>Bacteria</taxon>
        <taxon>Pseudomonadati</taxon>
        <taxon>Pseudomonadota</taxon>
        <taxon>Alphaproteobacteria</taxon>
        <taxon>Geminicoccales</taxon>
        <taxon>Geminicoccaceae</taxon>
        <taxon>Benzoatithermus</taxon>
    </lineage>
</organism>
<dbReference type="PANTHER" id="PTHR33279:SF6">
    <property type="entry name" value="SULFUR CARRIER PROTEIN YEDF-RELATED"/>
    <property type="match status" value="1"/>
</dbReference>
<dbReference type="InterPro" id="IPR036868">
    <property type="entry name" value="TusA-like_sf"/>
</dbReference>
<dbReference type="Proteomes" id="UP001375743">
    <property type="component" value="Unassembled WGS sequence"/>
</dbReference>
<comment type="similarity">
    <text evidence="1">Belongs to the sulfur carrier protein TusA family.</text>
</comment>
<protein>
    <submittedName>
        <fullName evidence="3">Sulfurtransferase TusA family protein</fullName>
    </submittedName>
</protein>
<dbReference type="RefSeq" id="WP_418159202.1">
    <property type="nucleotide sequence ID" value="NZ_JBBLZC010000007.1"/>
</dbReference>
<proteinExistence type="inferred from homology"/>
<dbReference type="CDD" id="cd00291">
    <property type="entry name" value="SirA_YedF_YeeD"/>
    <property type="match status" value="1"/>
</dbReference>
<dbReference type="PROSITE" id="PS01148">
    <property type="entry name" value="UPF0033"/>
    <property type="match status" value="1"/>
</dbReference>
<dbReference type="EMBL" id="JBBLZC010000007">
    <property type="protein sequence ID" value="MEK0083359.1"/>
    <property type="molecule type" value="Genomic_DNA"/>
</dbReference>
<gene>
    <name evidence="3" type="ORF">U1T56_09345</name>
</gene>
<comment type="caution">
    <text evidence="3">The sequence shown here is derived from an EMBL/GenBank/DDBJ whole genome shotgun (WGS) entry which is preliminary data.</text>
</comment>
<dbReference type="Gene3D" id="3.30.110.40">
    <property type="entry name" value="TusA-like domain"/>
    <property type="match status" value="1"/>
</dbReference>
<feature type="domain" description="UPF0033" evidence="2">
    <location>
        <begin position="11"/>
        <end position="35"/>
    </location>
</feature>